<name>A0A6L5C0C2_9PSED</name>
<sequence>MNMISYWKGYEEIHTDDGMVLIIGWYDHKNQHNGGNKALGVHWGDYPQSRGVLSPCVIPEATRSAILSGLLHQAVSSTNLQQVESITKAISFFHSHT</sequence>
<dbReference type="RefSeq" id="WP_163909586.1">
    <property type="nucleotide sequence ID" value="NZ_JAAAXX010000001.1"/>
</dbReference>
<dbReference type="EMBL" id="JAAAXX010000001">
    <property type="protein sequence ID" value="KAF2394331.1"/>
    <property type="molecule type" value="Genomic_DNA"/>
</dbReference>
<dbReference type="Proteomes" id="UP000475265">
    <property type="component" value="Unassembled WGS sequence"/>
</dbReference>
<protein>
    <submittedName>
        <fullName evidence="1">Uncharacterized protein</fullName>
    </submittedName>
</protein>
<proteinExistence type="predicted"/>
<dbReference type="AlphaFoldDB" id="A0A6L5C0C2"/>
<accession>A0A6L5C0C2</accession>
<gene>
    <name evidence="1" type="ORF">FX983_02312</name>
</gene>
<comment type="caution">
    <text evidence="1">The sequence shown here is derived from an EMBL/GenBank/DDBJ whole genome shotgun (WGS) entry which is preliminary data.</text>
</comment>
<organism evidence="1 2">
    <name type="scientific">Pseudomonas frederiksbergensis</name>
    <dbReference type="NCBI Taxonomy" id="104087"/>
    <lineage>
        <taxon>Bacteria</taxon>
        <taxon>Pseudomonadati</taxon>
        <taxon>Pseudomonadota</taxon>
        <taxon>Gammaproteobacteria</taxon>
        <taxon>Pseudomonadales</taxon>
        <taxon>Pseudomonadaceae</taxon>
        <taxon>Pseudomonas</taxon>
    </lineage>
</organism>
<evidence type="ECO:0000313" key="2">
    <source>
        <dbReference type="Proteomes" id="UP000475265"/>
    </source>
</evidence>
<evidence type="ECO:0000313" key="1">
    <source>
        <dbReference type="EMBL" id="KAF2394331.1"/>
    </source>
</evidence>
<reference evidence="1 2" key="1">
    <citation type="submission" date="2019-12" db="EMBL/GenBank/DDBJ databases">
        <title>Endophytic bacteria associated with Panax ginseng seedlings.</title>
        <authorList>
            <person name="Park J.M."/>
            <person name="Shin R."/>
            <person name="Jo S.H."/>
        </authorList>
    </citation>
    <scope>NUCLEOTIDE SEQUENCE [LARGE SCALE GENOMIC DNA]</scope>
    <source>
        <strain evidence="1 2">PgKB32</strain>
    </source>
</reference>